<keyword evidence="1" id="KW-0560">Oxidoreductase</keyword>
<evidence type="ECO:0000256" key="1">
    <source>
        <dbReference type="RuleBase" id="RU363097"/>
    </source>
</evidence>
<keyword evidence="4" id="KW-1185">Reference proteome</keyword>
<dbReference type="PANTHER" id="PTHR11011:SF116">
    <property type="entry name" value="FATTY ACYL-COA REDUCTASE CG5065-RELATED"/>
    <property type="match status" value="1"/>
</dbReference>
<feature type="domain" description="Thioester reductase (TE)" evidence="2">
    <location>
        <begin position="5"/>
        <end position="230"/>
    </location>
</feature>
<name>A0A8J2L8T2_9HEXA</name>
<accession>A0A8J2L8T2</accession>
<dbReference type="EC" id="1.2.1.84" evidence="1"/>
<gene>
    <name evidence="3" type="ORF">AFUS01_LOCUS28418</name>
</gene>
<dbReference type="OrthoDB" id="429813at2759"/>
<dbReference type="InterPro" id="IPR013120">
    <property type="entry name" value="FAR_NAD-bd"/>
</dbReference>
<dbReference type="PANTHER" id="PTHR11011">
    <property type="entry name" value="MALE STERILITY PROTEIN 2-RELATED"/>
    <property type="match status" value="1"/>
</dbReference>
<dbReference type="AlphaFoldDB" id="A0A8J2L8T2"/>
<comment type="caution">
    <text evidence="3">The sequence shown here is derived from an EMBL/GenBank/DDBJ whole genome shotgun (WGS) entry which is preliminary data.</text>
</comment>
<reference evidence="3" key="1">
    <citation type="submission" date="2021-06" db="EMBL/GenBank/DDBJ databases">
        <authorList>
            <person name="Hodson N. C."/>
            <person name="Mongue J. A."/>
            <person name="Jaron S. K."/>
        </authorList>
    </citation>
    <scope>NUCLEOTIDE SEQUENCE</scope>
</reference>
<feature type="non-terminal residue" evidence="3">
    <location>
        <position position="1"/>
    </location>
</feature>
<sequence length="293" mass="32441">LNNLLVEPIFDPLKELLPHALAKVVAIEGDITLPLLGISPDNLNLLRKTVSVVIHSAATVKFDEPLNVAMNINLGGTNEVLELAESMELIKAVVYVSTAFSNCERSFIEEKIYPVRIDPVTAIAMYQNCDDDFLETITPVLLGDKPNTYVLTKHLAEELVNQRKMAVPVCVVRPSIVTAVYKHPIPGYVDNFNAMSGLLAGVMTGVVRTLLFNDQYFLDVVPLDYVVNLIIAAASKLSQTSERSELPAYVGDFFLGIVGRKRMFIPNFRKLGKNIDALRTRVVVKERRCPCAN</sequence>
<dbReference type="Pfam" id="PF07993">
    <property type="entry name" value="NAD_binding_4"/>
    <property type="match status" value="1"/>
</dbReference>
<dbReference type="GO" id="GO:0080019">
    <property type="term" value="F:alcohol-forming very long-chain fatty acyl-CoA reductase activity"/>
    <property type="evidence" value="ECO:0007669"/>
    <property type="project" value="InterPro"/>
</dbReference>
<dbReference type="EMBL" id="CAJVCH010406287">
    <property type="protein sequence ID" value="CAG7817879.1"/>
    <property type="molecule type" value="Genomic_DNA"/>
</dbReference>
<evidence type="ECO:0000259" key="2">
    <source>
        <dbReference type="Pfam" id="PF07993"/>
    </source>
</evidence>
<comment type="catalytic activity">
    <reaction evidence="1">
        <text>a long-chain fatty acyl-CoA + 2 NADPH + 2 H(+) = a long-chain primary fatty alcohol + 2 NADP(+) + CoA</text>
        <dbReference type="Rhea" id="RHEA:52716"/>
        <dbReference type="ChEBI" id="CHEBI:15378"/>
        <dbReference type="ChEBI" id="CHEBI:57287"/>
        <dbReference type="ChEBI" id="CHEBI:57783"/>
        <dbReference type="ChEBI" id="CHEBI:58349"/>
        <dbReference type="ChEBI" id="CHEBI:77396"/>
        <dbReference type="ChEBI" id="CHEBI:83139"/>
        <dbReference type="EC" id="1.2.1.84"/>
    </reaction>
</comment>
<dbReference type="GO" id="GO:0005777">
    <property type="term" value="C:peroxisome"/>
    <property type="evidence" value="ECO:0007669"/>
    <property type="project" value="TreeGrafter"/>
</dbReference>
<dbReference type="GO" id="GO:0102965">
    <property type="term" value="F:alcohol-forming long-chain fatty acyl-CoA reductase activity"/>
    <property type="evidence" value="ECO:0007669"/>
    <property type="project" value="UniProtKB-EC"/>
</dbReference>
<keyword evidence="1" id="KW-0521">NADP</keyword>
<evidence type="ECO:0000313" key="3">
    <source>
        <dbReference type="EMBL" id="CAG7817879.1"/>
    </source>
</evidence>
<dbReference type="Proteomes" id="UP000708208">
    <property type="component" value="Unassembled WGS sequence"/>
</dbReference>
<keyword evidence="1" id="KW-0443">Lipid metabolism</keyword>
<organism evidence="3 4">
    <name type="scientific">Allacma fusca</name>
    <dbReference type="NCBI Taxonomy" id="39272"/>
    <lineage>
        <taxon>Eukaryota</taxon>
        <taxon>Metazoa</taxon>
        <taxon>Ecdysozoa</taxon>
        <taxon>Arthropoda</taxon>
        <taxon>Hexapoda</taxon>
        <taxon>Collembola</taxon>
        <taxon>Symphypleona</taxon>
        <taxon>Sminthuridae</taxon>
        <taxon>Allacma</taxon>
    </lineage>
</organism>
<keyword evidence="1" id="KW-0444">Lipid biosynthesis</keyword>
<dbReference type="CDD" id="cd05236">
    <property type="entry name" value="FAR-N_SDR_e"/>
    <property type="match status" value="1"/>
</dbReference>
<proteinExistence type="inferred from homology"/>
<comment type="similarity">
    <text evidence="1">Belongs to the fatty acyl-CoA reductase family.</text>
</comment>
<evidence type="ECO:0000313" key="4">
    <source>
        <dbReference type="Proteomes" id="UP000708208"/>
    </source>
</evidence>
<protein>
    <recommendedName>
        <fullName evidence="1">Fatty acyl-CoA reductase</fullName>
        <ecNumber evidence="1">1.2.1.84</ecNumber>
    </recommendedName>
</protein>
<comment type="function">
    <text evidence="1">Catalyzes the reduction of fatty acyl-CoA to fatty alcohols.</text>
</comment>
<dbReference type="GO" id="GO:0035336">
    <property type="term" value="P:long-chain fatty-acyl-CoA metabolic process"/>
    <property type="evidence" value="ECO:0007669"/>
    <property type="project" value="TreeGrafter"/>
</dbReference>
<dbReference type="InterPro" id="IPR026055">
    <property type="entry name" value="FAR"/>
</dbReference>